<evidence type="ECO:0000256" key="2">
    <source>
        <dbReference type="ARBA" id="ARBA00022448"/>
    </source>
</evidence>
<feature type="transmembrane region" description="Helical" evidence="3">
    <location>
        <begin position="42"/>
        <end position="66"/>
    </location>
</feature>
<evidence type="ECO:0008006" key="5">
    <source>
        <dbReference type="Google" id="ProtNLM"/>
    </source>
</evidence>
<reference evidence="4" key="1">
    <citation type="submission" date="2021-01" db="EMBL/GenBank/DDBJ databases">
        <authorList>
            <person name="Corre E."/>
            <person name="Pelletier E."/>
            <person name="Niang G."/>
            <person name="Scheremetjew M."/>
            <person name="Finn R."/>
            <person name="Kale V."/>
            <person name="Holt S."/>
            <person name="Cochrane G."/>
            <person name="Meng A."/>
            <person name="Brown T."/>
            <person name="Cohen L."/>
        </authorList>
    </citation>
    <scope>NUCLEOTIDE SEQUENCE</scope>
    <source>
        <strain evidence="4">CCMP1374</strain>
    </source>
</reference>
<dbReference type="GO" id="GO:0005345">
    <property type="term" value="F:purine nucleobase transmembrane transporter activity"/>
    <property type="evidence" value="ECO:0007669"/>
    <property type="project" value="TreeGrafter"/>
</dbReference>
<keyword evidence="3" id="KW-1133">Transmembrane helix</keyword>
<proteinExistence type="predicted"/>
<protein>
    <recommendedName>
        <fullName evidence="5">SLC26A/SulP transporter domain-containing protein</fullName>
    </recommendedName>
</protein>
<feature type="transmembrane region" description="Helical" evidence="3">
    <location>
        <begin position="12"/>
        <end position="35"/>
    </location>
</feature>
<dbReference type="EMBL" id="HBEP01035628">
    <property type="protein sequence ID" value="CAD8510087.1"/>
    <property type="molecule type" value="Transcribed_RNA"/>
</dbReference>
<keyword evidence="3" id="KW-0472">Membrane</keyword>
<keyword evidence="2" id="KW-0813">Transport</keyword>
<name>A0A7S0I3R4_9EUKA</name>
<dbReference type="InterPro" id="IPR045018">
    <property type="entry name" value="Azg-like"/>
</dbReference>
<accession>A0A7S0I3R4</accession>
<organism evidence="4">
    <name type="scientific">Phaeocystis antarctica</name>
    <dbReference type="NCBI Taxonomy" id="33657"/>
    <lineage>
        <taxon>Eukaryota</taxon>
        <taxon>Haptista</taxon>
        <taxon>Haptophyta</taxon>
        <taxon>Prymnesiophyceae</taxon>
        <taxon>Phaeocystales</taxon>
        <taxon>Phaeocystaceae</taxon>
        <taxon>Phaeocystis</taxon>
    </lineage>
</organism>
<dbReference type="GO" id="GO:0005886">
    <property type="term" value="C:plasma membrane"/>
    <property type="evidence" value="ECO:0007669"/>
    <property type="project" value="TreeGrafter"/>
</dbReference>
<evidence type="ECO:0000256" key="1">
    <source>
        <dbReference type="ARBA" id="ARBA00004127"/>
    </source>
</evidence>
<evidence type="ECO:0000256" key="3">
    <source>
        <dbReference type="SAM" id="Phobius"/>
    </source>
</evidence>
<dbReference type="AlphaFoldDB" id="A0A7S0I3R4"/>
<comment type="subcellular location">
    <subcellularLocation>
        <location evidence="1">Endomembrane system</location>
        <topology evidence="1">Multi-pass membrane protein</topology>
    </subcellularLocation>
</comment>
<evidence type="ECO:0000313" key="4">
    <source>
        <dbReference type="EMBL" id="CAD8510087.1"/>
    </source>
</evidence>
<dbReference type="PANTHER" id="PTHR43337">
    <property type="entry name" value="XANTHINE/URACIL PERMEASE C887.17-RELATED"/>
    <property type="match status" value="1"/>
</dbReference>
<gene>
    <name evidence="4" type="ORF">PANT1444_LOCUS20215</name>
</gene>
<feature type="transmembrane region" description="Helical" evidence="3">
    <location>
        <begin position="78"/>
        <end position="102"/>
    </location>
</feature>
<dbReference type="GO" id="GO:0012505">
    <property type="term" value="C:endomembrane system"/>
    <property type="evidence" value="ECO:0007669"/>
    <property type="project" value="UniProtKB-SubCell"/>
</dbReference>
<dbReference type="PANTHER" id="PTHR43337:SF1">
    <property type="entry name" value="XANTHINE_URACIL PERMEASE C887.17-RELATED"/>
    <property type="match status" value="1"/>
</dbReference>
<sequence length="133" mass="14382">MGCGPVIVLAESFAGVLAGGRTGLTAIFMGLYFLFAIPLVPLFDAVPVFASAPVLFMLGVHLLSLIKYLDLDDPIKALPSFCTIALMPFFYSISNAVLAGLFMHTLLRLCLKVVTLSSTAFGRRPLWLAPCWK</sequence>
<keyword evidence="3" id="KW-0812">Transmembrane</keyword>